<evidence type="ECO:0000259" key="1">
    <source>
        <dbReference type="PROSITE" id="PS51186"/>
    </source>
</evidence>
<dbReference type="Proteomes" id="UP000045285">
    <property type="component" value="Unassembled WGS sequence"/>
</dbReference>
<organism evidence="2 3">
    <name type="scientific">Mesorhizobium plurifarium</name>
    <dbReference type="NCBI Taxonomy" id="69974"/>
    <lineage>
        <taxon>Bacteria</taxon>
        <taxon>Pseudomonadati</taxon>
        <taxon>Pseudomonadota</taxon>
        <taxon>Alphaproteobacteria</taxon>
        <taxon>Hyphomicrobiales</taxon>
        <taxon>Phyllobacteriaceae</taxon>
        <taxon>Mesorhizobium</taxon>
    </lineage>
</organism>
<reference evidence="3" key="1">
    <citation type="submission" date="2014-08" db="EMBL/GenBank/DDBJ databases">
        <authorList>
            <person name="Moulin L."/>
        </authorList>
    </citation>
    <scope>NUCLEOTIDE SEQUENCE [LARGE SCALE GENOMIC DNA]</scope>
</reference>
<proteinExistence type="predicted"/>
<gene>
    <name evidence="2" type="ORF">MPL3356_140241</name>
</gene>
<evidence type="ECO:0000313" key="3">
    <source>
        <dbReference type="Proteomes" id="UP000045285"/>
    </source>
</evidence>
<dbReference type="GO" id="GO:0016747">
    <property type="term" value="F:acyltransferase activity, transferring groups other than amino-acyl groups"/>
    <property type="evidence" value="ECO:0007669"/>
    <property type="project" value="InterPro"/>
</dbReference>
<dbReference type="InterPro" id="IPR016181">
    <property type="entry name" value="Acyl_CoA_acyltransferase"/>
</dbReference>
<feature type="domain" description="N-acetyltransferase" evidence="1">
    <location>
        <begin position="29"/>
        <end position="182"/>
    </location>
</feature>
<dbReference type="Pfam" id="PF13302">
    <property type="entry name" value="Acetyltransf_3"/>
    <property type="match status" value="1"/>
</dbReference>
<dbReference type="SUPFAM" id="SSF55729">
    <property type="entry name" value="Acyl-CoA N-acyltransferases (Nat)"/>
    <property type="match status" value="1"/>
</dbReference>
<evidence type="ECO:0000313" key="2">
    <source>
        <dbReference type="EMBL" id="CDX13522.1"/>
    </source>
</evidence>
<name>A0A090F2J5_MESPL</name>
<accession>A0A090F2J5</accession>
<protein>
    <recommendedName>
        <fullName evidence="1">N-acetyltransferase domain-containing protein</fullName>
    </recommendedName>
</protein>
<dbReference type="AlphaFoldDB" id="A0A090F2J5"/>
<dbReference type="Gene3D" id="3.40.630.30">
    <property type="match status" value="1"/>
</dbReference>
<dbReference type="PROSITE" id="PS51186">
    <property type="entry name" value="GNAT"/>
    <property type="match status" value="1"/>
</dbReference>
<keyword evidence="3" id="KW-1185">Reference proteome</keyword>
<sequence>MKHSSQFHAPILKGTTMTSTLITHTGFRFEVRRARPDDEPLVAEFFKHVTPEDLRFRFLGAVREVSHERLVAMTRSDDPHIHNFLAFSTDGMLIAVATLAADPADRRGEVAICIREDRKHLGVGWEFLGYIARYADDHDIETIESIESRENRAAIELEREMGFTVTTDSDDPTLVLVQRKLGTKLAG</sequence>
<dbReference type="InterPro" id="IPR000182">
    <property type="entry name" value="GNAT_dom"/>
</dbReference>
<dbReference type="EMBL" id="CCMZ01000006">
    <property type="protein sequence ID" value="CDX13522.1"/>
    <property type="molecule type" value="Genomic_DNA"/>
</dbReference>